<proteinExistence type="predicted"/>
<comment type="subcellular location">
    <subcellularLocation>
        <location evidence="1">Membrane</location>
        <topology evidence="1">Multi-pass membrane protein</topology>
    </subcellularLocation>
</comment>
<organism evidence="7 8">
    <name type="scientific">Dolosicoccus paucivorans</name>
    <dbReference type="NCBI Taxonomy" id="84521"/>
    <lineage>
        <taxon>Bacteria</taxon>
        <taxon>Bacillati</taxon>
        <taxon>Bacillota</taxon>
        <taxon>Bacilli</taxon>
        <taxon>Lactobacillales</taxon>
        <taxon>Aerococcaceae</taxon>
        <taxon>Dolosicoccus</taxon>
    </lineage>
</organism>
<evidence type="ECO:0000313" key="8">
    <source>
        <dbReference type="Proteomes" id="UP000235682"/>
    </source>
</evidence>
<accession>A0A1G8PB53</accession>
<dbReference type="PANTHER" id="PTHR11562:SF17">
    <property type="entry name" value="RE54080P-RELATED"/>
    <property type="match status" value="1"/>
</dbReference>
<dbReference type="STRING" id="84521.SAMN04487994_10678"/>
<dbReference type="EMBL" id="PNHE01000051">
    <property type="protein sequence ID" value="PMC57754.1"/>
    <property type="molecule type" value="Genomic_DNA"/>
</dbReference>
<dbReference type="Pfam" id="PF01545">
    <property type="entry name" value="Cation_efflux"/>
    <property type="match status" value="1"/>
</dbReference>
<dbReference type="Gene3D" id="1.20.1510.10">
    <property type="entry name" value="Cation efflux protein transmembrane domain"/>
    <property type="match status" value="1"/>
</dbReference>
<gene>
    <name evidence="7" type="ORF">CJ205_07985</name>
</gene>
<feature type="transmembrane region" description="Helical" evidence="5">
    <location>
        <begin position="123"/>
        <end position="145"/>
    </location>
</feature>
<feature type="domain" description="Cation efflux protein transmembrane" evidence="6">
    <location>
        <begin position="25"/>
        <end position="214"/>
    </location>
</feature>
<dbReference type="AlphaFoldDB" id="A0A1G8PB53"/>
<evidence type="ECO:0000256" key="3">
    <source>
        <dbReference type="ARBA" id="ARBA00022989"/>
    </source>
</evidence>
<dbReference type="PANTHER" id="PTHR11562">
    <property type="entry name" value="CATION EFFLUX PROTEIN/ ZINC TRANSPORTER"/>
    <property type="match status" value="1"/>
</dbReference>
<dbReference type="GO" id="GO:0005385">
    <property type="term" value="F:zinc ion transmembrane transporter activity"/>
    <property type="evidence" value="ECO:0007669"/>
    <property type="project" value="TreeGrafter"/>
</dbReference>
<name>A0A1G8PB53_9LACT</name>
<evidence type="ECO:0000313" key="7">
    <source>
        <dbReference type="EMBL" id="PMC57754.1"/>
    </source>
</evidence>
<dbReference type="InterPro" id="IPR050681">
    <property type="entry name" value="CDF/SLC30A"/>
</dbReference>
<keyword evidence="8" id="KW-1185">Reference proteome</keyword>
<evidence type="ECO:0000256" key="2">
    <source>
        <dbReference type="ARBA" id="ARBA00022692"/>
    </source>
</evidence>
<keyword evidence="3 5" id="KW-1133">Transmembrane helix</keyword>
<feature type="transmembrane region" description="Helical" evidence="5">
    <location>
        <begin position="27"/>
        <end position="46"/>
    </location>
</feature>
<dbReference type="NCBIfam" id="TIGR01297">
    <property type="entry name" value="CDF"/>
    <property type="match status" value="1"/>
</dbReference>
<dbReference type="RefSeq" id="WP_092086763.1">
    <property type="nucleotide sequence ID" value="NZ_FNEL01000067.1"/>
</dbReference>
<dbReference type="OrthoDB" id="9809646at2"/>
<dbReference type="InterPro" id="IPR002524">
    <property type="entry name" value="Cation_efflux"/>
</dbReference>
<evidence type="ECO:0000256" key="1">
    <source>
        <dbReference type="ARBA" id="ARBA00004141"/>
    </source>
</evidence>
<sequence length="307" mass="34412">MEVFKISKSEKQEKHSHQNQPKKNIKIAFFINFIFSITEFFFGSLFNSVSIMSDAVHDLGDSISIGFAWFFQGYSEKQQDEQFTFGYNRFSLLGALITGVVLIGGSFFMIYRSIPRLIDPQPVNYSGMFWLSLVAIGLNGYAAWILSKGTSKNEGMLNLHMLEDVLGWIGVLVVSIVMNFTEAYRLDPILSILIALYILYKTVPEFLSTMKILLNGSPENVNVENLASSINNIPAVKALSHFHIWSLDGEENALIVTVLIDSSDINKAREIKEEIAELAHTSGVKNHITIEITTSKDELEKGYAYGS</sequence>
<evidence type="ECO:0000256" key="4">
    <source>
        <dbReference type="ARBA" id="ARBA00023136"/>
    </source>
</evidence>
<feature type="transmembrane region" description="Helical" evidence="5">
    <location>
        <begin position="165"/>
        <end position="184"/>
    </location>
</feature>
<evidence type="ECO:0000256" key="5">
    <source>
        <dbReference type="SAM" id="Phobius"/>
    </source>
</evidence>
<dbReference type="SUPFAM" id="SSF161111">
    <property type="entry name" value="Cation efflux protein transmembrane domain-like"/>
    <property type="match status" value="1"/>
</dbReference>
<evidence type="ECO:0000259" key="6">
    <source>
        <dbReference type="Pfam" id="PF01545"/>
    </source>
</evidence>
<reference evidence="7 8" key="1">
    <citation type="submission" date="2017-09" db="EMBL/GenBank/DDBJ databases">
        <title>Bacterial strain isolated from the female urinary microbiota.</title>
        <authorList>
            <person name="Thomas-White K."/>
            <person name="Kumar N."/>
            <person name="Forster S."/>
            <person name="Putonti C."/>
            <person name="Lawley T."/>
            <person name="Wolfe A.J."/>
        </authorList>
    </citation>
    <scope>NUCLEOTIDE SEQUENCE [LARGE SCALE GENOMIC DNA]</scope>
    <source>
        <strain evidence="7 8">UMB0852</strain>
    </source>
</reference>
<comment type="caution">
    <text evidence="7">The sequence shown here is derived from an EMBL/GenBank/DDBJ whole genome shotgun (WGS) entry which is preliminary data.</text>
</comment>
<feature type="transmembrane region" description="Helical" evidence="5">
    <location>
        <begin position="90"/>
        <end position="111"/>
    </location>
</feature>
<dbReference type="GO" id="GO:0005886">
    <property type="term" value="C:plasma membrane"/>
    <property type="evidence" value="ECO:0007669"/>
    <property type="project" value="TreeGrafter"/>
</dbReference>
<dbReference type="InterPro" id="IPR027469">
    <property type="entry name" value="Cation_efflux_TMD_sf"/>
</dbReference>
<dbReference type="Proteomes" id="UP000235682">
    <property type="component" value="Unassembled WGS sequence"/>
</dbReference>
<keyword evidence="2 5" id="KW-0812">Transmembrane</keyword>
<dbReference type="InterPro" id="IPR058533">
    <property type="entry name" value="Cation_efflux_TM"/>
</dbReference>
<protein>
    <submittedName>
        <fullName evidence="7">Cation transporter</fullName>
    </submittedName>
</protein>
<keyword evidence="4 5" id="KW-0472">Membrane</keyword>